<evidence type="ECO:0000313" key="9">
    <source>
        <dbReference type="EMBL" id="MBK0384206.1"/>
    </source>
</evidence>
<dbReference type="InterPro" id="IPR050390">
    <property type="entry name" value="C5-Methyltransferase"/>
</dbReference>
<evidence type="ECO:0000256" key="6">
    <source>
        <dbReference type="PROSITE-ProRule" id="PRU01016"/>
    </source>
</evidence>
<dbReference type="GO" id="GO:0008168">
    <property type="term" value="F:methyltransferase activity"/>
    <property type="evidence" value="ECO:0007669"/>
    <property type="project" value="UniProtKB-KW"/>
</dbReference>
<keyword evidence="3 6" id="KW-0949">S-adenosyl-L-methionine</keyword>
<dbReference type="PROSITE" id="PS51679">
    <property type="entry name" value="SAM_MT_C5"/>
    <property type="match status" value="1"/>
</dbReference>
<dbReference type="PANTHER" id="PTHR10629">
    <property type="entry name" value="CYTOSINE-SPECIFIC METHYLTRANSFERASE"/>
    <property type="match status" value="1"/>
</dbReference>
<feature type="active site" evidence="6">
    <location>
        <position position="144"/>
    </location>
</feature>
<comment type="catalytic activity">
    <reaction evidence="5 8">
        <text>a 2'-deoxycytidine in DNA + S-adenosyl-L-methionine = a 5-methyl-2'-deoxycytidine in DNA + S-adenosyl-L-homocysteine + H(+)</text>
        <dbReference type="Rhea" id="RHEA:13681"/>
        <dbReference type="Rhea" id="RHEA-COMP:11369"/>
        <dbReference type="Rhea" id="RHEA-COMP:11370"/>
        <dbReference type="ChEBI" id="CHEBI:15378"/>
        <dbReference type="ChEBI" id="CHEBI:57856"/>
        <dbReference type="ChEBI" id="CHEBI:59789"/>
        <dbReference type="ChEBI" id="CHEBI:85452"/>
        <dbReference type="ChEBI" id="CHEBI:85454"/>
        <dbReference type="EC" id="2.1.1.37"/>
    </reaction>
</comment>
<dbReference type="PRINTS" id="PR00105">
    <property type="entry name" value="C5METTRFRASE"/>
</dbReference>
<dbReference type="RefSeq" id="WP_200587693.1">
    <property type="nucleotide sequence ID" value="NZ_JAEHFY010000024.1"/>
</dbReference>
<dbReference type="PANTHER" id="PTHR10629:SF52">
    <property type="entry name" value="DNA (CYTOSINE-5)-METHYLTRANSFERASE 1"/>
    <property type="match status" value="1"/>
</dbReference>
<evidence type="ECO:0000256" key="1">
    <source>
        <dbReference type="ARBA" id="ARBA00022603"/>
    </source>
</evidence>
<keyword evidence="1 6" id="KW-0489">Methyltransferase</keyword>
<evidence type="ECO:0000256" key="8">
    <source>
        <dbReference type="RuleBase" id="RU000417"/>
    </source>
</evidence>
<evidence type="ECO:0000313" key="10">
    <source>
        <dbReference type="Proteomes" id="UP000660024"/>
    </source>
</evidence>
<dbReference type="Pfam" id="PF00145">
    <property type="entry name" value="DNA_methylase"/>
    <property type="match status" value="1"/>
</dbReference>
<dbReference type="PROSITE" id="PS00094">
    <property type="entry name" value="C5_MTASE_1"/>
    <property type="match status" value="1"/>
</dbReference>
<evidence type="ECO:0000256" key="3">
    <source>
        <dbReference type="ARBA" id="ARBA00022691"/>
    </source>
</evidence>
<comment type="caution">
    <text evidence="9">The sequence shown here is derived from an EMBL/GenBank/DDBJ whole genome shotgun (WGS) entry which is preliminary data.</text>
</comment>
<dbReference type="NCBIfam" id="TIGR00675">
    <property type="entry name" value="dcm"/>
    <property type="match status" value="1"/>
</dbReference>
<dbReference type="EC" id="2.1.1.37" evidence="8"/>
<keyword evidence="2 6" id="KW-0808">Transferase</keyword>
<keyword evidence="4" id="KW-0680">Restriction system</keyword>
<accession>A0ABS1BP85</accession>
<keyword evidence="10" id="KW-1185">Reference proteome</keyword>
<proteinExistence type="inferred from homology"/>
<evidence type="ECO:0000256" key="4">
    <source>
        <dbReference type="ARBA" id="ARBA00022747"/>
    </source>
</evidence>
<dbReference type="InterPro" id="IPR029063">
    <property type="entry name" value="SAM-dependent_MTases_sf"/>
</dbReference>
<comment type="similarity">
    <text evidence="6 7">Belongs to the class I-like SAM-binding methyltransferase superfamily. C5-methyltransferase family.</text>
</comment>
<organism evidence="9 10">
    <name type="scientific">Pedobacter segetis</name>
    <dbReference type="NCBI Taxonomy" id="2793069"/>
    <lineage>
        <taxon>Bacteria</taxon>
        <taxon>Pseudomonadati</taxon>
        <taxon>Bacteroidota</taxon>
        <taxon>Sphingobacteriia</taxon>
        <taxon>Sphingobacteriales</taxon>
        <taxon>Sphingobacteriaceae</taxon>
        <taxon>Pedobacter</taxon>
    </lineage>
</organism>
<dbReference type="Gene3D" id="3.40.50.150">
    <property type="entry name" value="Vaccinia Virus protein VP39"/>
    <property type="match status" value="1"/>
</dbReference>
<gene>
    <name evidence="9" type="ORF">I5M32_14655</name>
</gene>
<dbReference type="InterPro" id="IPR001525">
    <property type="entry name" value="C5_MeTfrase"/>
</dbReference>
<dbReference type="InterPro" id="IPR018117">
    <property type="entry name" value="C5_DNA_meth_AS"/>
</dbReference>
<dbReference type="SUPFAM" id="SSF53335">
    <property type="entry name" value="S-adenosyl-L-methionine-dependent methyltransferases"/>
    <property type="match status" value="1"/>
</dbReference>
<dbReference type="Gene3D" id="3.90.120.10">
    <property type="entry name" value="DNA Methylase, subunit A, domain 2"/>
    <property type="match status" value="1"/>
</dbReference>
<sequence length="409" mass="46156">MENKLIDTMPTEISVVEEPQINIYGEVEPDVLEKSAWDKSVKVEENGYYWKKDPVFTKGGEIPNDRPIIVELFCGCGGTSMGFEMAGFEVVLGCDIHAPSIQTFKANHPNCSTILGDVKKVDPYTIKELLNRRPLDVIIAGVPCQGFSLNNRKRHQEDDRNLMYKEFVRFIEILQPKVVVLENVSGMKSTGNFVEDIEKDLSRAGKMTVKSKLLYAPDYGVPQKRSRLIFVGIRDEEFDFNLIQKTHGPETGKPYVTIKDAIGDLPSLKPKETKKKYKTEPFSEYQELMRLNTNGSVECHTAPNHPKDTIEKIKNTTPGEPMYPKFKQRIRLAWDIQSPTQVSGGIRPQFQFGHPKDARGLSIRERCRIQSFPDDFIVKGGIVQGRVQTGNAVPPLLAKAVALAIKKYL</sequence>
<evidence type="ECO:0000256" key="7">
    <source>
        <dbReference type="RuleBase" id="RU000416"/>
    </source>
</evidence>
<evidence type="ECO:0000256" key="2">
    <source>
        <dbReference type="ARBA" id="ARBA00022679"/>
    </source>
</evidence>
<dbReference type="EMBL" id="JAEHFY010000024">
    <property type="protein sequence ID" value="MBK0384206.1"/>
    <property type="molecule type" value="Genomic_DNA"/>
</dbReference>
<reference evidence="9 10" key="1">
    <citation type="submission" date="2020-12" db="EMBL/GenBank/DDBJ databases">
        <title>Bacterial novel species Pedobacter sp. SD-b isolated from soil.</title>
        <authorList>
            <person name="Jung H.-Y."/>
        </authorList>
    </citation>
    <scope>NUCLEOTIDE SEQUENCE [LARGE SCALE GENOMIC DNA]</scope>
    <source>
        <strain evidence="9 10">SD-b</strain>
    </source>
</reference>
<dbReference type="Proteomes" id="UP000660024">
    <property type="component" value="Unassembled WGS sequence"/>
</dbReference>
<protein>
    <recommendedName>
        <fullName evidence="8">Cytosine-specific methyltransferase</fullName>
        <ecNumber evidence="8">2.1.1.37</ecNumber>
    </recommendedName>
</protein>
<evidence type="ECO:0000256" key="5">
    <source>
        <dbReference type="ARBA" id="ARBA00047422"/>
    </source>
</evidence>
<name>A0ABS1BP85_9SPHI</name>
<dbReference type="GO" id="GO:0032259">
    <property type="term" value="P:methylation"/>
    <property type="evidence" value="ECO:0007669"/>
    <property type="project" value="UniProtKB-KW"/>
</dbReference>